<organism evidence="1 2">
    <name type="scientific">Undibacterium pigrum</name>
    <dbReference type="NCBI Taxonomy" id="401470"/>
    <lineage>
        <taxon>Bacteria</taxon>
        <taxon>Pseudomonadati</taxon>
        <taxon>Pseudomonadota</taxon>
        <taxon>Betaproteobacteria</taxon>
        <taxon>Burkholderiales</taxon>
        <taxon>Oxalobacteraceae</taxon>
        <taxon>Undibacterium</taxon>
    </lineage>
</organism>
<evidence type="ECO:0000313" key="1">
    <source>
        <dbReference type="EMBL" id="PXX41523.1"/>
    </source>
</evidence>
<dbReference type="EMBL" id="QJKB01000007">
    <property type="protein sequence ID" value="PXX41523.1"/>
    <property type="molecule type" value="Genomic_DNA"/>
</dbReference>
<reference evidence="1 2" key="1">
    <citation type="submission" date="2018-05" db="EMBL/GenBank/DDBJ databases">
        <title>Genomic Encyclopedia of Type Strains, Phase IV (KMG-IV): sequencing the most valuable type-strain genomes for metagenomic binning, comparative biology and taxonomic classification.</title>
        <authorList>
            <person name="Goeker M."/>
        </authorList>
    </citation>
    <scope>NUCLEOTIDE SEQUENCE [LARGE SCALE GENOMIC DNA]</scope>
    <source>
        <strain evidence="1 2">DSM 19792</strain>
    </source>
</reference>
<dbReference type="OrthoDB" id="6628719at2"/>
<protein>
    <recommendedName>
        <fullName evidence="3">SUKH superfamily protein</fullName>
    </recommendedName>
</protein>
<dbReference type="RefSeq" id="WP_110256754.1">
    <property type="nucleotide sequence ID" value="NZ_QJKB01000007.1"/>
</dbReference>
<name>A0A318J305_9BURK</name>
<proteinExistence type="predicted"/>
<gene>
    <name evidence="1" type="ORF">DFR42_107174</name>
</gene>
<keyword evidence="2" id="KW-1185">Reference proteome</keyword>
<evidence type="ECO:0008006" key="3">
    <source>
        <dbReference type="Google" id="ProtNLM"/>
    </source>
</evidence>
<dbReference type="AlphaFoldDB" id="A0A318J305"/>
<accession>A0A318J305</accession>
<dbReference type="SUPFAM" id="SSF160631">
    <property type="entry name" value="SMI1/KNR4-like"/>
    <property type="match status" value="1"/>
</dbReference>
<comment type="caution">
    <text evidence="1">The sequence shown here is derived from an EMBL/GenBank/DDBJ whole genome shotgun (WGS) entry which is preliminary data.</text>
</comment>
<dbReference type="InterPro" id="IPR037883">
    <property type="entry name" value="Knr4/Smi1-like_sf"/>
</dbReference>
<dbReference type="Gene3D" id="3.40.1580.10">
    <property type="entry name" value="SMI1/KNR4-like"/>
    <property type="match status" value="1"/>
</dbReference>
<evidence type="ECO:0000313" key="2">
    <source>
        <dbReference type="Proteomes" id="UP000247792"/>
    </source>
</evidence>
<dbReference type="Proteomes" id="UP000247792">
    <property type="component" value="Unassembled WGS sequence"/>
</dbReference>
<sequence>MDSRLPLLSIREIQAGLNKEFEHLEPELSGYRLLEGNLQSRHLLDLERDLSIKLPEDFRLLISEFDFGNLTIGPVSFGFSCDYADMLLELNTKLRWWGPGARPESMIMVANSDPFAIMLDVGSGHVLATDAELGYERATLIARNFSSFFAGLGTTVLLRNQTENKKELAQRIANEIGSDDLEFWNFLMR</sequence>